<dbReference type="InParanoid" id="W7XJS6"/>
<dbReference type="EMBL" id="GG662810">
    <property type="protein sequence ID" value="EWS75906.1"/>
    <property type="molecule type" value="Genomic_DNA"/>
</dbReference>
<reference evidence="3" key="1">
    <citation type="journal article" date="2006" name="PLoS Biol.">
        <title>Macronuclear genome sequence of the ciliate Tetrahymena thermophila, a model eukaryote.</title>
        <authorList>
            <person name="Eisen J.A."/>
            <person name="Coyne R.S."/>
            <person name="Wu M."/>
            <person name="Wu D."/>
            <person name="Thiagarajan M."/>
            <person name="Wortman J.R."/>
            <person name="Badger J.H."/>
            <person name="Ren Q."/>
            <person name="Amedeo P."/>
            <person name="Jones K.M."/>
            <person name="Tallon L.J."/>
            <person name="Delcher A.L."/>
            <person name="Salzberg S.L."/>
            <person name="Silva J.C."/>
            <person name="Haas B.J."/>
            <person name="Majoros W.H."/>
            <person name="Farzad M."/>
            <person name="Carlton J.M."/>
            <person name="Smith R.K. Jr."/>
            <person name="Garg J."/>
            <person name="Pearlman R.E."/>
            <person name="Karrer K.M."/>
            <person name="Sun L."/>
            <person name="Manning G."/>
            <person name="Elde N.C."/>
            <person name="Turkewitz A.P."/>
            <person name="Asai D.J."/>
            <person name="Wilkes D.E."/>
            <person name="Wang Y."/>
            <person name="Cai H."/>
            <person name="Collins K."/>
            <person name="Stewart B.A."/>
            <person name="Lee S.R."/>
            <person name="Wilamowska K."/>
            <person name="Weinberg Z."/>
            <person name="Ruzzo W.L."/>
            <person name="Wloga D."/>
            <person name="Gaertig J."/>
            <person name="Frankel J."/>
            <person name="Tsao C.-C."/>
            <person name="Gorovsky M.A."/>
            <person name="Keeling P.J."/>
            <person name="Waller R.F."/>
            <person name="Patron N.J."/>
            <person name="Cherry J.M."/>
            <person name="Stover N.A."/>
            <person name="Krieger C.J."/>
            <person name="del Toro C."/>
            <person name="Ryder H.F."/>
            <person name="Williamson S.C."/>
            <person name="Barbeau R.A."/>
            <person name="Hamilton E.P."/>
            <person name="Orias E."/>
        </authorList>
    </citation>
    <scope>NUCLEOTIDE SEQUENCE [LARGE SCALE GENOMIC DNA]</scope>
    <source>
        <strain evidence="3">SB210</strain>
    </source>
</reference>
<dbReference type="KEGG" id="tet:TTHERM_001409999"/>
<evidence type="ECO:0000313" key="2">
    <source>
        <dbReference type="EMBL" id="EWS75906.1"/>
    </source>
</evidence>
<evidence type="ECO:0000256" key="1">
    <source>
        <dbReference type="SAM" id="Phobius"/>
    </source>
</evidence>
<dbReference type="RefSeq" id="XP_012651560.1">
    <property type="nucleotide sequence ID" value="XM_012796106.1"/>
</dbReference>
<gene>
    <name evidence="2" type="ORF">TTHERM_001409999</name>
</gene>
<organism evidence="2 3">
    <name type="scientific">Tetrahymena thermophila (strain SB210)</name>
    <dbReference type="NCBI Taxonomy" id="312017"/>
    <lineage>
        <taxon>Eukaryota</taxon>
        <taxon>Sar</taxon>
        <taxon>Alveolata</taxon>
        <taxon>Ciliophora</taxon>
        <taxon>Intramacronucleata</taxon>
        <taxon>Oligohymenophorea</taxon>
        <taxon>Hymenostomatida</taxon>
        <taxon>Tetrahymenina</taxon>
        <taxon>Tetrahymenidae</taxon>
        <taxon>Tetrahymena</taxon>
    </lineage>
</organism>
<keyword evidence="1" id="KW-0472">Membrane</keyword>
<dbReference type="GeneID" id="24442312"/>
<sequence>MKKLAFNKTSQTDNTCKKQTRSTIKFLQIQFYKTLKIQRKSIDKNQFQLKKNSMVKLIVSKNEEIHLSKSIFDNFCAYPKKLDIKILIIAMVEVIFLLLNLQYMFIAFRIYEYLLSNLFCHYAYTKKMLSKWGYLTIYAIFITKQLYFRYHPLNQIDFILLQPLAALFKSTQLIFYILKATPLNQYYLKICFDIYSWYILFLPNRSYLVSLIQITVFFLMEKIQKLTKTKYQFLLLLILFLNWFQTVSQFVIFCQFGQILSIAIYINEKNNLKQRTD</sequence>
<keyword evidence="1 2" id="KW-0812">Transmembrane</keyword>
<dbReference type="AlphaFoldDB" id="W7XJS6"/>
<feature type="transmembrane region" description="Helical" evidence="1">
    <location>
        <begin position="86"/>
        <end position="111"/>
    </location>
</feature>
<feature type="transmembrane region" description="Helical" evidence="1">
    <location>
        <begin position="131"/>
        <end position="147"/>
    </location>
</feature>
<feature type="transmembrane region" description="Helical" evidence="1">
    <location>
        <begin position="159"/>
        <end position="178"/>
    </location>
</feature>
<name>W7XJS6_TETTS</name>
<keyword evidence="1" id="KW-1133">Transmembrane helix</keyword>
<accession>W7XJS6</accession>
<dbReference type="Proteomes" id="UP000009168">
    <property type="component" value="Unassembled WGS sequence"/>
</dbReference>
<protein>
    <submittedName>
        <fullName evidence="2">Transmembrane protein, putative</fullName>
    </submittedName>
</protein>
<evidence type="ECO:0000313" key="3">
    <source>
        <dbReference type="Proteomes" id="UP000009168"/>
    </source>
</evidence>
<feature type="transmembrane region" description="Helical" evidence="1">
    <location>
        <begin position="198"/>
        <end position="219"/>
    </location>
</feature>
<feature type="transmembrane region" description="Helical" evidence="1">
    <location>
        <begin position="231"/>
        <end position="252"/>
    </location>
</feature>
<keyword evidence="3" id="KW-1185">Reference proteome</keyword>
<proteinExistence type="predicted"/>